<name>A0ABU3NMR1_9CHLR</name>
<keyword evidence="1" id="KW-0472">Membrane</keyword>
<keyword evidence="1" id="KW-0812">Transmembrane</keyword>
<comment type="caution">
    <text evidence="2">The sequence shown here is derived from an EMBL/GenBank/DDBJ whole genome shotgun (WGS) entry which is preliminary data.</text>
</comment>
<dbReference type="InterPro" id="IPR019206">
    <property type="entry name" value="DUF2085_TM"/>
</dbReference>
<keyword evidence="3" id="KW-1185">Reference proteome</keyword>
<feature type="transmembrane region" description="Helical" evidence="1">
    <location>
        <begin position="171"/>
        <end position="190"/>
    </location>
</feature>
<proteinExistence type="predicted"/>
<protein>
    <submittedName>
        <fullName evidence="2">DUF2085 domain-containing protein</fullName>
    </submittedName>
</protein>
<feature type="transmembrane region" description="Helical" evidence="1">
    <location>
        <begin position="62"/>
        <end position="82"/>
    </location>
</feature>
<reference evidence="2 3" key="1">
    <citation type="submission" date="2023-07" db="EMBL/GenBank/DDBJ databases">
        <title>Novel species of Thermanaerothrix with wide hydrolytic capabilities.</title>
        <authorList>
            <person name="Zayulina K.S."/>
            <person name="Podosokorskaya O.A."/>
            <person name="Elcheninov A.G."/>
        </authorList>
    </citation>
    <scope>NUCLEOTIDE SEQUENCE [LARGE SCALE GENOMIC DNA]</scope>
    <source>
        <strain evidence="2 3">4228-RoL</strain>
    </source>
</reference>
<feature type="transmembrane region" description="Helical" evidence="1">
    <location>
        <begin position="94"/>
        <end position="117"/>
    </location>
</feature>
<feature type="transmembrane region" description="Helical" evidence="1">
    <location>
        <begin position="129"/>
        <end position="150"/>
    </location>
</feature>
<keyword evidence="1" id="KW-1133">Transmembrane helix</keyword>
<feature type="transmembrane region" description="Helical" evidence="1">
    <location>
        <begin position="231"/>
        <end position="256"/>
    </location>
</feature>
<evidence type="ECO:0000313" key="2">
    <source>
        <dbReference type="EMBL" id="MDT8898138.1"/>
    </source>
</evidence>
<dbReference type="Pfam" id="PF09858">
    <property type="entry name" value="DUF2085"/>
    <property type="match status" value="1"/>
</dbReference>
<feature type="transmembrane region" description="Helical" evidence="1">
    <location>
        <begin position="9"/>
        <end position="28"/>
    </location>
</feature>
<dbReference type="Proteomes" id="UP001254165">
    <property type="component" value="Unassembled WGS sequence"/>
</dbReference>
<feature type="transmembrane region" description="Helical" evidence="1">
    <location>
        <begin position="196"/>
        <end position="219"/>
    </location>
</feature>
<gene>
    <name evidence="2" type="ORF">QYE77_07635</name>
</gene>
<sequence length="266" mass="28523">MHALERHPWLRGGLIAFALGLLTAWLIYTPPGLLGKADAIGYAVCHRSPAHSFFVGERQLPLCARCSGTFLAALIGLIVQLPRGQRAGWPSFPLQWVVIVLGLAFALDGVNSFLSLLPGATALYPPNNALRLASGSGFGAALAILLYPFINQILWAHPIPEAALATPWQGLGLFAAVAAGALGIYARLPWLTLPLAFLSTVGVIILLSLCYTLLWVILLQRENTFTTWRGLGGFLLAGLTTALLHIVLVDAGRFFLTGTWAGFMFP</sequence>
<evidence type="ECO:0000256" key="1">
    <source>
        <dbReference type="SAM" id="Phobius"/>
    </source>
</evidence>
<dbReference type="RefSeq" id="WP_315624783.1">
    <property type="nucleotide sequence ID" value="NZ_JAUHMF010000001.1"/>
</dbReference>
<dbReference type="EMBL" id="JAUHMF010000001">
    <property type="protein sequence ID" value="MDT8898138.1"/>
    <property type="molecule type" value="Genomic_DNA"/>
</dbReference>
<evidence type="ECO:0000313" key="3">
    <source>
        <dbReference type="Proteomes" id="UP001254165"/>
    </source>
</evidence>
<organism evidence="2 3">
    <name type="scientific">Thermanaerothrix solaris</name>
    <dbReference type="NCBI Taxonomy" id="3058434"/>
    <lineage>
        <taxon>Bacteria</taxon>
        <taxon>Bacillati</taxon>
        <taxon>Chloroflexota</taxon>
        <taxon>Anaerolineae</taxon>
        <taxon>Anaerolineales</taxon>
        <taxon>Anaerolineaceae</taxon>
        <taxon>Thermanaerothrix</taxon>
    </lineage>
</organism>
<accession>A0ABU3NMR1</accession>